<keyword evidence="1" id="KW-0812">Transmembrane</keyword>
<feature type="transmembrane region" description="Helical" evidence="1">
    <location>
        <begin position="367"/>
        <end position="388"/>
    </location>
</feature>
<dbReference type="EMBL" id="CP009506">
    <property type="protein sequence ID" value="AKB27649.1"/>
    <property type="molecule type" value="Genomic_DNA"/>
</dbReference>
<dbReference type="GeneID" id="24859715"/>
<feature type="transmembrane region" description="Helical" evidence="1">
    <location>
        <begin position="89"/>
        <end position="109"/>
    </location>
</feature>
<dbReference type="OrthoDB" id="147060at2157"/>
<feature type="transmembrane region" description="Helical" evidence="1">
    <location>
        <begin position="245"/>
        <end position="266"/>
    </location>
</feature>
<reference evidence="2 3" key="1">
    <citation type="submission" date="2014-07" db="EMBL/GenBank/DDBJ databases">
        <title>Methanogenic archaea and the global carbon cycle.</title>
        <authorList>
            <person name="Henriksen J.R."/>
            <person name="Luke J."/>
            <person name="Reinhart S."/>
            <person name="Benedict M.N."/>
            <person name="Youngblut N.D."/>
            <person name="Metcalf M.E."/>
            <person name="Whitaker R.J."/>
            <person name="Metcalf W.W."/>
        </authorList>
    </citation>
    <scope>NUCLEOTIDE SEQUENCE [LARGE SCALE GENOMIC DNA]</scope>
    <source>
        <strain evidence="2 3">T4/M</strain>
    </source>
</reference>
<dbReference type="AlphaFoldDB" id="A0A0E3P2Q3"/>
<dbReference type="Proteomes" id="UP000033111">
    <property type="component" value="Chromosome"/>
</dbReference>
<dbReference type="KEGG" id="msw:MSSIT_0930"/>
<feature type="transmembrane region" description="Helical" evidence="1">
    <location>
        <begin position="521"/>
        <end position="541"/>
    </location>
</feature>
<organism evidence="2 3">
    <name type="scientific">Methanosarcina siciliae T4/M</name>
    <dbReference type="NCBI Taxonomy" id="1434120"/>
    <lineage>
        <taxon>Archaea</taxon>
        <taxon>Methanobacteriati</taxon>
        <taxon>Methanobacteriota</taxon>
        <taxon>Stenosarchaea group</taxon>
        <taxon>Methanomicrobia</taxon>
        <taxon>Methanosarcinales</taxon>
        <taxon>Methanosarcinaceae</taxon>
        <taxon>Methanosarcina</taxon>
    </lineage>
</organism>
<keyword evidence="3" id="KW-1185">Reference proteome</keyword>
<dbReference type="PATRIC" id="fig|1434120.4.peg.1178"/>
<feature type="transmembrane region" description="Helical" evidence="1">
    <location>
        <begin position="584"/>
        <end position="605"/>
    </location>
</feature>
<feature type="transmembrane region" description="Helical" evidence="1">
    <location>
        <begin position="278"/>
        <end position="297"/>
    </location>
</feature>
<evidence type="ECO:0000313" key="2">
    <source>
        <dbReference type="EMBL" id="AKB27649.1"/>
    </source>
</evidence>
<dbReference type="RefSeq" id="WP_048170510.1">
    <property type="nucleotide sequence ID" value="NZ_CP009506.1"/>
</dbReference>
<dbReference type="HOGENOM" id="CLU_022751_0_0_2"/>
<keyword evidence="1" id="KW-0472">Membrane</keyword>
<sequence>MEVNSWYVRACKTTAKQWVWAVPDPEAFSRKCEKSVSPEYRDALRFTGFDLEAFETVLFSYVGTFVTLILLLGLDLFLLLSRSFEPRTLFIMGTLTFILPLIVLCYLSEYVKIKASFMKISSLGDIPEILSYIIMSMKLVPNLEHAVFFAARNSERPLATDLKKLTWDLNLRLYSSMDDALLSFADLWGRNSEYFKRSLHLIKSSTAEPDEAQRIITLNRALDISLEGTESLMEAFAEKLKTPSYILYSIFILIPLALVALLPAVTVVGMKPEITDLILLYDLVFPVLAAVYSEYILMQRPVAFIPRQIPDSHPDLSDIAQKKRFAITLSVLAFLLIASSGYLLLLIGNPGEMVSTEPLEGYLPPTLPIVVGGTAGISIYLYFSSIPYKKIRDRIKQMELEFADSLFVLGRRISEGKAPEEAFAHTSRTMEGSKIGEAFEEISMNLFSMRTNLRDAIFDEEFGAFRHIYSERIRNTMLLFTESVHKNHEAAGASIIKLADHLKELSAVEERIRRSLYDVTSTMRSTAAIFAPLIAGITLALSEVITKILNQVAERVSRVPADLSGMPVEINPESFSQSIPPDQFMLAIGAYVVIISAILTRFAGAIEYGGDRAQLKYDLACMLPITVLIFAVSAAASRVVFSGMV</sequence>
<evidence type="ECO:0008006" key="4">
    <source>
        <dbReference type="Google" id="ProtNLM"/>
    </source>
</evidence>
<feature type="transmembrane region" description="Helical" evidence="1">
    <location>
        <begin position="325"/>
        <end position="347"/>
    </location>
</feature>
<gene>
    <name evidence="2" type="ORF">MSSIT_0930</name>
</gene>
<evidence type="ECO:0000256" key="1">
    <source>
        <dbReference type="SAM" id="Phobius"/>
    </source>
</evidence>
<accession>A0A0E3P2Q3</accession>
<protein>
    <recommendedName>
        <fullName evidence="4">Integral membrane protein</fullName>
    </recommendedName>
</protein>
<keyword evidence="1" id="KW-1133">Transmembrane helix</keyword>
<proteinExistence type="predicted"/>
<feature type="transmembrane region" description="Helical" evidence="1">
    <location>
        <begin position="617"/>
        <end position="641"/>
    </location>
</feature>
<feature type="transmembrane region" description="Helical" evidence="1">
    <location>
        <begin position="58"/>
        <end position="80"/>
    </location>
</feature>
<evidence type="ECO:0000313" key="3">
    <source>
        <dbReference type="Proteomes" id="UP000033111"/>
    </source>
</evidence>
<name>A0A0E3P2Q3_9EURY</name>